<evidence type="ECO:0000256" key="3">
    <source>
        <dbReference type="ARBA" id="ARBA00022777"/>
    </source>
</evidence>
<reference evidence="6 7" key="2">
    <citation type="submission" date="2007-06" db="EMBL/GenBank/DDBJ databases">
        <title>Draft genome sequence of Pseudoflavonifractor capillosus ATCC 29799.</title>
        <authorList>
            <person name="Sudarsanam P."/>
            <person name="Ley R."/>
            <person name="Guruge J."/>
            <person name="Turnbaugh P.J."/>
            <person name="Mahowald M."/>
            <person name="Liep D."/>
            <person name="Gordon J."/>
        </authorList>
    </citation>
    <scope>NUCLEOTIDE SEQUENCE [LARGE SCALE GENOMIC DNA]</scope>
    <source>
        <strain evidence="6 7">ATCC 29799</strain>
    </source>
</reference>
<dbReference type="PANTHER" id="PTHR10196">
    <property type="entry name" value="SUGAR KINASE"/>
    <property type="match status" value="1"/>
</dbReference>
<dbReference type="eggNOG" id="COG1070">
    <property type="taxonomic scope" value="Bacteria"/>
</dbReference>
<dbReference type="SUPFAM" id="SSF53067">
    <property type="entry name" value="Actin-like ATPase domain"/>
    <property type="match status" value="2"/>
</dbReference>
<evidence type="ECO:0000259" key="4">
    <source>
        <dbReference type="Pfam" id="PF00370"/>
    </source>
</evidence>
<dbReference type="InterPro" id="IPR043129">
    <property type="entry name" value="ATPase_NBD"/>
</dbReference>
<organism evidence="6 7">
    <name type="scientific">Pseudoflavonifractor capillosus ATCC 29799</name>
    <dbReference type="NCBI Taxonomy" id="411467"/>
    <lineage>
        <taxon>Bacteria</taxon>
        <taxon>Bacillati</taxon>
        <taxon>Bacillota</taxon>
        <taxon>Clostridia</taxon>
        <taxon>Eubacteriales</taxon>
        <taxon>Oscillospiraceae</taxon>
        <taxon>Pseudoflavonifractor</taxon>
    </lineage>
</organism>
<dbReference type="InterPro" id="IPR000577">
    <property type="entry name" value="Carb_kinase_FGGY"/>
</dbReference>
<evidence type="ECO:0000313" key="6">
    <source>
        <dbReference type="EMBL" id="EDN01361.1"/>
    </source>
</evidence>
<dbReference type="AlphaFoldDB" id="A6NRV1"/>
<dbReference type="InterPro" id="IPR018485">
    <property type="entry name" value="FGGY_C"/>
</dbReference>
<protein>
    <submittedName>
        <fullName evidence="6">Carbohydrate kinase, FGGY family protein</fullName>
    </submittedName>
</protein>
<feature type="domain" description="Carbohydrate kinase FGGY C-terminal" evidence="5">
    <location>
        <begin position="242"/>
        <end position="431"/>
    </location>
</feature>
<dbReference type="PIRSF" id="PIRSF000538">
    <property type="entry name" value="GlpK"/>
    <property type="match status" value="1"/>
</dbReference>
<dbReference type="Pfam" id="PF02782">
    <property type="entry name" value="FGGY_C"/>
    <property type="match status" value="1"/>
</dbReference>
<name>A6NRV1_9FIRM</name>
<reference evidence="6 7" key="1">
    <citation type="submission" date="2007-04" db="EMBL/GenBank/DDBJ databases">
        <authorList>
            <person name="Fulton L."/>
            <person name="Clifton S."/>
            <person name="Fulton B."/>
            <person name="Xu J."/>
            <person name="Minx P."/>
            <person name="Pepin K.H."/>
            <person name="Johnson M."/>
            <person name="Thiruvilangam P."/>
            <person name="Bhonagiri V."/>
            <person name="Nash W.E."/>
            <person name="Mardis E.R."/>
            <person name="Wilson R.K."/>
        </authorList>
    </citation>
    <scope>NUCLEOTIDE SEQUENCE [LARGE SCALE GENOMIC DNA]</scope>
    <source>
        <strain evidence="6 7">ATCC 29799</strain>
    </source>
</reference>
<dbReference type="InterPro" id="IPR018484">
    <property type="entry name" value="FGGY_N"/>
</dbReference>
<accession>A6NRV1</accession>
<comment type="caution">
    <text evidence="6">The sequence shown here is derived from an EMBL/GenBank/DDBJ whole genome shotgun (WGS) entry which is preliminary data.</text>
</comment>
<dbReference type="EMBL" id="AAXG02000006">
    <property type="protein sequence ID" value="EDN01361.1"/>
    <property type="molecule type" value="Genomic_DNA"/>
</dbReference>
<dbReference type="PANTHER" id="PTHR10196:SF67">
    <property type="entry name" value="SEDOHEPTULOKINASE"/>
    <property type="match status" value="1"/>
</dbReference>
<evidence type="ECO:0000313" key="7">
    <source>
        <dbReference type="Proteomes" id="UP000003639"/>
    </source>
</evidence>
<keyword evidence="7" id="KW-1185">Reference proteome</keyword>
<evidence type="ECO:0000256" key="2">
    <source>
        <dbReference type="ARBA" id="ARBA00022679"/>
    </source>
</evidence>
<dbReference type="GO" id="GO:0006071">
    <property type="term" value="P:glycerol metabolic process"/>
    <property type="evidence" value="ECO:0007669"/>
    <property type="project" value="TreeGrafter"/>
</dbReference>
<evidence type="ECO:0000256" key="1">
    <source>
        <dbReference type="ARBA" id="ARBA00009156"/>
    </source>
</evidence>
<dbReference type="GO" id="GO:0050277">
    <property type="term" value="F:sedoheptulokinase activity"/>
    <property type="evidence" value="ECO:0007669"/>
    <property type="project" value="TreeGrafter"/>
</dbReference>
<dbReference type="RefSeq" id="WP_006571478.1">
    <property type="nucleotide sequence ID" value="NZ_AAXG02000006.1"/>
</dbReference>
<sequence>MIAIGLDIGTTTISGVVMDGAQVLASRTIPNDAFLPAAKPWERIQDPRKILDRALSLVKGLRTAYPDAACLGVTGQMHGIVYLDRFGEPCSPLCTWQDGRGSLSAGGGETYASQLSRLTGHPMSTGFGLCTHYYNLKNGLVPEEAAVFCTIHDYVAMHLAGRTRPVTEPSDAASLGLFSLADMAFDQSALRAAGISAGLLPDVASDVMLGEGLLGLPVAVAIGDNQASFLGSSGGRRDCALVNLGTGGQFSAFSPTLVKAPTLETRPFPGGGFLLVGSSLCGGRAYALLEQLFRKTAELVVGQSLPPCYDALERMLEEFDMPENCPTVCTAFSGTRQDPDARASFTGLDAENLTPLHLTYGLLQGMVDELYEMYREYLSLCPPPALLVGSGNGLRKNPRLQSLVSRTFSMKLNMSRNPEEAACGAALYASRLC</sequence>
<keyword evidence="2" id="KW-0808">Transferase</keyword>
<evidence type="ECO:0000259" key="5">
    <source>
        <dbReference type="Pfam" id="PF02782"/>
    </source>
</evidence>
<dbReference type="STRING" id="411467.BACCAP_00929"/>
<keyword evidence="3 6" id="KW-0418">Kinase</keyword>
<dbReference type="CDD" id="cd07777">
    <property type="entry name" value="ASKHA_NBD_FGGY_SHK"/>
    <property type="match status" value="1"/>
</dbReference>
<proteinExistence type="inferred from homology"/>
<dbReference type="Pfam" id="PF00370">
    <property type="entry name" value="FGGY_N"/>
    <property type="match status" value="1"/>
</dbReference>
<dbReference type="OrthoDB" id="8434698at2"/>
<dbReference type="Proteomes" id="UP000003639">
    <property type="component" value="Unassembled WGS sequence"/>
</dbReference>
<comment type="similarity">
    <text evidence="1">Belongs to the FGGY kinase family.</text>
</comment>
<gene>
    <name evidence="6" type="ORF">BACCAP_00929</name>
</gene>
<dbReference type="GO" id="GO:0005829">
    <property type="term" value="C:cytosol"/>
    <property type="evidence" value="ECO:0007669"/>
    <property type="project" value="TreeGrafter"/>
</dbReference>
<dbReference type="Gene3D" id="3.30.420.40">
    <property type="match status" value="2"/>
</dbReference>
<feature type="domain" description="Carbohydrate kinase FGGY N-terminal" evidence="4">
    <location>
        <begin position="3"/>
        <end position="205"/>
    </location>
</feature>